<feature type="domain" description="Rcc01698-like C-terminal" evidence="3">
    <location>
        <begin position="1047"/>
        <end position="1147"/>
    </location>
</feature>
<dbReference type="InterPro" id="IPR025195">
    <property type="entry name" value="GTA_TIM_dom"/>
</dbReference>
<evidence type="ECO:0000313" key="5">
    <source>
        <dbReference type="Proteomes" id="UP000248916"/>
    </source>
</evidence>
<proteinExistence type="predicted"/>
<dbReference type="Gene3D" id="3.20.20.80">
    <property type="entry name" value="Glycosidases"/>
    <property type="match status" value="1"/>
</dbReference>
<dbReference type="Pfam" id="PF13547">
    <property type="entry name" value="GTA_TIM"/>
    <property type="match status" value="1"/>
</dbReference>
<name>A0A2W7NM31_9RHOB</name>
<comment type="caution">
    <text evidence="4">The sequence shown here is derived from an EMBL/GenBank/DDBJ whole genome shotgun (WGS) entry which is preliminary data.</text>
</comment>
<evidence type="ECO:0000259" key="3">
    <source>
        <dbReference type="Pfam" id="PF23666"/>
    </source>
</evidence>
<dbReference type="Pfam" id="PF23666">
    <property type="entry name" value="Rcc01698_C"/>
    <property type="match status" value="1"/>
</dbReference>
<evidence type="ECO:0000259" key="1">
    <source>
        <dbReference type="Pfam" id="PF13547"/>
    </source>
</evidence>
<dbReference type="CDD" id="cd19607">
    <property type="entry name" value="GTA_TIM-barrel-like"/>
    <property type="match status" value="1"/>
</dbReference>
<organism evidence="4 5">
    <name type="scientific">Palleronia aestuarii</name>
    <dbReference type="NCBI Taxonomy" id="568105"/>
    <lineage>
        <taxon>Bacteria</taxon>
        <taxon>Pseudomonadati</taxon>
        <taxon>Pseudomonadota</taxon>
        <taxon>Alphaproteobacteria</taxon>
        <taxon>Rhodobacterales</taxon>
        <taxon>Roseobacteraceae</taxon>
        <taxon>Palleronia</taxon>
    </lineage>
</organism>
<dbReference type="Proteomes" id="UP000248916">
    <property type="component" value="Unassembled WGS sequence"/>
</dbReference>
<dbReference type="OrthoDB" id="8445115at2"/>
<dbReference type="InterPro" id="IPR056490">
    <property type="entry name" value="Rcc01698_C"/>
</dbReference>
<feature type="domain" description="Tip attachment protein J" evidence="2">
    <location>
        <begin position="801"/>
        <end position="956"/>
    </location>
</feature>
<evidence type="ECO:0000259" key="2">
    <source>
        <dbReference type="Pfam" id="PF13550"/>
    </source>
</evidence>
<dbReference type="InterPro" id="IPR032876">
    <property type="entry name" value="J_dom"/>
</dbReference>
<accession>A0A2W7NM31</accession>
<keyword evidence="5" id="KW-1185">Reference proteome</keyword>
<sequence length="1300" mass="141021">MATLVLSAAGAAAGGALGSSVLGLSSAVIGKAVGATLGRVVDASVLGAGSEPVETGRVDRFRLTSAGEGTPVSRIFGRMRIGGQVIWSSNFVEDLNTTSAGGKGAPSSPEVSEYSYSVSLALALCEGRIARVGRIWADGQEIAGDAISMSVYHGGEDQLPDPLVEAIEGVGNVPAYRGLAYVVIENLALGPYGNRVPQLTFEVIRPEQERANGHLTDMSRQVRAVAMMPGTGEYALATTPVRLDHGPGVSHYSNVNTPSGATDFAASLDALVGELPRCGAASLIVSWFGDDLRCGHCTVEPKVEQNEIDGVEMSWRAGGIGRSAARTIPLRDGSVIYGGTPSDASVVEAIRALNAADQEVMFYPFILMEQLPGNSLPDPYGAEGSQPSLPWRGRITLDVAPGREGSADGTARADDDVAAFFGTAAPGDFSISGGEVRYSGPPEWRYRRFILHYAFLCRLAGGVESFCIGSEMRGLTQIRGTAGFPAVAELRRLAGELRAILGPDCKISYAADWSEYFGYHPQDGSGDVYFHLDPLWADENIDFIGIDNYMPISDWRDDEDHADAPYGSIYNLDYLKANILGGEGFNWYYPTPEVRKLQARHAITDGTHDEAWVYRYKDLPSWWSKRHHDRIGGVRSSAPSAWVPRMKPIRFTELGCAAIDKGTNQPNKFLDPKSSESAIPYFSNGRRDDFMQLQYLRAVHEFWAEAENNPASDVYGGRMLDMDKAYVWAWDARPYPYFPGNAELWSDAENYGRGHWITGRSASRALASVVREICAASGVTEIDVDALWGVVRGYGVAELGDARAALQPLMLAFGFDAVEREGTLLFRSRDGRVTRRLDQGGLVSTDPERGALQATRNPEAEQVGRIKLTFIGADADFETRSAEAIFPDERSIGVSQSELPILLTQAEGRAITERWLSETRVARDTARFALPLSQSALGAGDVVELKDGRYRLDHVEQSGYLQVEAVRIEPELYEPGEASDGIVRLGRYRAPSPVLPVFLDLPLLTGDEVPHAPYLAIAARPWPGPVSVLSSSEDAGYALQTRIARAATIGHTKTFLRRAEPGLYDRSAVLRVELVRGTLASVSEEALLSGANALAIGSGTNDIWEVLQFREATLVAPRTYDLRLLLRGQAGTDAVTPERWPAGSTVVLLNGAPRQLDMAVSQRGVARHYRIGPATRPVSDPSYVHAHRAFEGVGLRPYAPVHLTARRREGAIELDWIRRTRRDGDAWQGLDVPLAEERELYLVRILQGERVLREEVVTRSSWTCSLAELAAASAGGPLRAAVAQVSESYGPGPFRELDLG</sequence>
<feature type="domain" description="GTA TIM-barrel-like" evidence="1">
    <location>
        <begin position="444"/>
        <end position="739"/>
    </location>
</feature>
<dbReference type="Pfam" id="PF13550">
    <property type="entry name" value="Phage-tail_3"/>
    <property type="match status" value="1"/>
</dbReference>
<protein>
    <submittedName>
        <fullName evidence="4">Putative tail protein</fullName>
    </submittedName>
</protein>
<evidence type="ECO:0000313" key="4">
    <source>
        <dbReference type="EMBL" id="PZX17704.1"/>
    </source>
</evidence>
<gene>
    <name evidence="4" type="ORF">LX81_01431</name>
</gene>
<dbReference type="EMBL" id="QKZL01000004">
    <property type="protein sequence ID" value="PZX17704.1"/>
    <property type="molecule type" value="Genomic_DNA"/>
</dbReference>
<reference evidence="4 5" key="1">
    <citation type="submission" date="2018-06" db="EMBL/GenBank/DDBJ databases">
        <title>Genomic Encyclopedia of Archaeal and Bacterial Type Strains, Phase II (KMG-II): from individual species to whole genera.</title>
        <authorList>
            <person name="Goeker M."/>
        </authorList>
    </citation>
    <scope>NUCLEOTIDE SEQUENCE [LARGE SCALE GENOMIC DNA]</scope>
    <source>
        <strain evidence="4 5">DSM 22009</strain>
    </source>
</reference>
<dbReference type="RefSeq" id="WP_111536591.1">
    <property type="nucleotide sequence ID" value="NZ_QKZL01000004.1"/>
</dbReference>